<sequence length="120" mass="12750">MRSRRRFSTNGFSICDQRERKSGPTGPRLSAAAQASDPAAGKTPHEPLSPNPRLLGSGPFVSLSPPATSQSLGSLSVARPLLPALSVFSFLLASPLYGTLLFSLYLYLVSSPSQCITEEL</sequence>
<dbReference type="GeneTree" id="ENSGT00860000135609"/>
<accession>A0A8C6GT89</accession>
<reference evidence="3" key="1">
    <citation type="submission" date="2025-08" db="UniProtKB">
        <authorList>
            <consortium name="Ensembl"/>
        </authorList>
    </citation>
    <scope>IDENTIFICATION</scope>
</reference>
<proteinExistence type="predicted"/>
<feature type="region of interest" description="Disordered" evidence="1">
    <location>
        <begin position="1"/>
        <end position="60"/>
    </location>
</feature>
<evidence type="ECO:0000256" key="1">
    <source>
        <dbReference type="SAM" id="MobiDB-lite"/>
    </source>
</evidence>
<evidence type="ECO:0000313" key="3">
    <source>
        <dbReference type="Ensembl" id="ENSMSIP00000010963.1"/>
    </source>
</evidence>
<evidence type="ECO:0000256" key="2">
    <source>
        <dbReference type="SAM" id="Phobius"/>
    </source>
</evidence>
<dbReference type="Proteomes" id="UP000694415">
    <property type="component" value="Unplaced"/>
</dbReference>
<evidence type="ECO:0000313" key="4">
    <source>
        <dbReference type="Proteomes" id="UP000694415"/>
    </source>
</evidence>
<reference evidence="3" key="2">
    <citation type="submission" date="2025-09" db="UniProtKB">
        <authorList>
            <consortium name="Ensembl"/>
        </authorList>
    </citation>
    <scope>IDENTIFICATION</scope>
</reference>
<protein>
    <submittedName>
        <fullName evidence="3">Uncharacterized protein</fullName>
    </submittedName>
</protein>
<name>A0A8C6GT89_MUSSI</name>
<feature type="transmembrane region" description="Helical" evidence="2">
    <location>
        <begin position="81"/>
        <end position="108"/>
    </location>
</feature>
<keyword evidence="2" id="KW-1133">Transmembrane helix</keyword>
<keyword evidence="2" id="KW-0472">Membrane</keyword>
<feature type="compositionally biased region" description="Low complexity" evidence="1">
    <location>
        <begin position="31"/>
        <end position="40"/>
    </location>
</feature>
<keyword evidence="4" id="KW-1185">Reference proteome</keyword>
<organism evidence="3 4">
    <name type="scientific">Mus spicilegus</name>
    <name type="common">Mound-building mouse</name>
    <dbReference type="NCBI Taxonomy" id="10103"/>
    <lineage>
        <taxon>Eukaryota</taxon>
        <taxon>Metazoa</taxon>
        <taxon>Chordata</taxon>
        <taxon>Craniata</taxon>
        <taxon>Vertebrata</taxon>
        <taxon>Euteleostomi</taxon>
        <taxon>Mammalia</taxon>
        <taxon>Eutheria</taxon>
        <taxon>Euarchontoglires</taxon>
        <taxon>Glires</taxon>
        <taxon>Rodentia</taxon>
        <taxon>Myomorpha</taxon>
        <taxon>Muroidea</taxon>
        <taxon>Muridae</taxon>
        <taxon>Murinae</taxon>
        <taxon>Mus</taxon>
        <taxon>Mus</taxon>
    </lineage>
</organism>
<dbReference type="Ensembl" id="ENSMSIT00000013917.1">
    <property type="protein sequence ID" value="ENSMSIP00000010963.1"/>
    <property type="gene ID" value="ENSMSIG00000009616.1"/>
</dbReference>
<dbReference type="AlphaFoldDB" id="A0A8C6GT89"/>
<keyword evidence="2" id="KW-0812">Transmembrane</keyword>